<dbReference type="SMART" id="SM00355">
    <property type="entry name" value="ZnF_C2H2"/>
    <property type="match status" value="3"/>
</dbReference>
<feature type="compositionally biased region" description="Low complexity" evidence="10">
    <location>
        <begin position="45"/>
        <end position="58"/>
    </location>
</feature>
<dbReference type="Pfam" id="PF21549">
    <property type="entry name" value="PRDM2_PR"/>
    <property type="match status" value="1"/>
</dbReference>
<evidence type="ECO:0000256" key="6">
    <source>
        <dbReference type="ARBA" id="ARBA00023015"/>
    </source>
</evidence>
<evidence type="ECO:0000256" key="3">
    <source>
        <dbReference type="ARBA" id="ARBA00022737"/>
    </source>
</evidence>
<dbReference type="PANTHER" id="PTHR16515:SF66">
    <property type="entry name" value="C2H2-TYPE DOMAIN-CONTAINING PROTEIN"/>
    <property type="match status" value="1"/>
</dbReference>
<evidence type="ECO:0000256" key="1">
    <source>
        <dbReference type="ARBA" id="ARBA00004123"/>
    </source>
</evidence>
<dbReference type="GO" id="GO:0010468">
    <property type="term" value="P:regulation of gene expression"/>
    <property type="evidence" value="ECO:0007669"/>
    <property type="project" value="TreeGrafter"/>
</dbReference>
<evidence type="ECO:0000259" key="11">
    <source>
        <dbReference type="PROSITE" id="PS50157"/>
    </source>
</evidence>
<dbReference type="InterPro" id="IPR046341">
    <property type="entry name" value="SET_dom_sf"/>
</dbReference>
<dbReference type="Pfam" id="PF18445">
    <property type="entry name" value="Zn_ribbon_PRDM4"/>
    <property type="match status" value="1"/>
</dbReference>
<sequence>RRDHQRDVIARDTVGSGALRSDSQHLHCPQRMNNMNLSPVGMEQLSSSSVSNALPVSGSHRHLTASPSHCRHPCSRSPSGNSKPGSLPELSASCLVSDAPHGHGDRGVMCGLPERNYTLPPPPYPHLESNYFRTILPSILSYVANRPSPQHIHPNSLNVDALDPYQANGNVGLELGAVSIDSCSVNVHGAQNLHPNDGHDMILDTTITMKNVSRSPAPTLQSGTLSTSHNLASLESVSLFEVGHSLEPEAVSSITQEVTMVTGPVDVSSDSLGNRLYCPDHGPVTFVPDTPMENRARLSLPKQRVLCTSSAGTEVGVWTAETIPVPTCFRTLIGQQSHSMEATEWTDKAVNHNSASLQLMKNESNWMMFVGKARNHEEQNLVAYPHDGKIYFFASQDTPPENNCFSITVRILLNRLVLLNTQMCTSGHSSNHGPSHSKERKWKCSMCPKAFSSPSKLHIHFMSHMGMKRHKCDFCSKAFRDPSNLRTHLKHIQSLTQKAHLELHKVIHTGEKNLKCDYCDKLFVWRQDLNQCLPIHTQECQIKCPKPPDPQHRRKRMTTLKKVILQTLREQSNAIYSADEPLLSHK</sequence>
<dbReference type="InterPro" id="IPR036236">
    <property type="entry name" value="Znf_C2H2_sf"/>
</dbReference>
<dbReference type="EMBL" id="JBBHLL010001073">
    <property type="protein sequence ID" value="KAK7796659.1"/>
    <property type="molecule type" value="Genomic_DNA"/>
</dbReference>
<feature type="compositionally biased region" description="Basic residues" evidence="10">
    <location>
        <begin position="59"/>
        <end position="74"/>
    </location>
</feature>
<evidence type="ECO:0000256" key="7">
    <source>
        <dbReference type="ARBA" id="ARBA00023163"/>
    </source>
</evidence>
<organism evidence="12 13">
    <name type="scientific">Myodes glareolus</name>
    <name type="common">Bank vole</name>
    <name type="synonym">Clethrionomys glareolus</name>
    <dbReference type="NCBI Taxonomy" id="447135"/>
    <lineage>
        <taxon>Eukaryota</taxon>
        <taxon>Metazoa</taxon>
        <taxon>Chordata</taxon>
        <taxon>Craniata</taxon>
        <taxon>Vertebrata</taxon>
        <taxon>Euteleostomi</taxon>
        <taxon>Mammalia</taxon>
        <taxon>Eutheria</taxon>
        <taxon>Euarchontoglires</taxon>
        <taxon>Glires</taxon>
        <taxon>Rodentia</taxon>
        <taxon>Myomorpha</taxon>
        <taxon>Muroidea</taxon>
        <taxon>Cricetidae</taxon>
        <taxon>Arvicolinae</taxon>
        <taxon>Myodes</taxon>
    </lineage>
</organism>
<dbReference type="InterPro" id="IPR041493">
    <property type="entry name" value="PRDM4_Znf"/>
</dbReference>
<evidence type="ECO:0000256" key="5">
    <source>
        <dbReference type="ARBA" id="ARBA00022833"/>
    </source>
</evidence>
<feature type="domain" description="C2H2-type" evidence="11">
    <location>
        <begin position="470"/>
        <end position="513"/>
    </location>
</feature>
<dbReference type="PROSITE" id="PS50157">
    <property type="entry name" value="ZINC_FINGER_C2H2_2"/>
    <property type="match status" value="2"/>
</dbReference>
<dbReference type="InterPro" id="IPR001214">
    <property type="entry name" value="SET_dom"/>
</dbReference>
<dbReference type="AlphaFoldDB" id="A0AAW0H160"/>
<evidence type="ECO:0000256" key="9">
    <source>
        <dbReference type="PROSITE-ProRule" id="PRU00042"/>
    </source>
</evidence>
<keyword evidence="13" id="KW-1185">Reference proteome</keyword>
<dbReference type="Proteomes" id="UP001488838">
    <property type="component" value="Unassembled WGS sequence"/>
</dbReference>
<proteinExistence type="predicted"/>
<dbReference type="GO" id="GO:0005634">
    <property type="term" value="C:nucleus"/>
    <property type="evidence" value="ECO:0007669"/>
    <property type="project" value="UniProtKB-SubCell"/>
</dbReference>
<keyword evidence="7" id="KW-0804">Transcription</keyword>
<keyword evidence="3" id="KW-0677">Repeat</keyword>
<keyword evidence="5" id="KW-0862">Zinc</keyword>
<name>A0AAW0H160_MYOGA</name>
<feature type="non-terminal residue" evidence="12">
    <location>
        <position position="1"/>
    </location>
</feature>
<feature type="compositionally biased region" description="Basic and acidic residues" evidence="10">
    <location>
        <begin position="1"/>
        <end position="10"/>
    </location>
</feature>
<evidence type="ECO:0000256" key="4">
    <source>
        <dbReference type="ARBA" id="ARBA00022771"/>
    </source>
</evidence>
<accession>A0AAW0H160</accession>
<dbReference type="PROSITE" id="PS00028">
    <property type="entry name" value="ZINC_FINGER_C2H2_1"/>
    <property type="match status" value="1"/>
</dbReference>
<keyword evidence="8" id="KW-0539">Nucleus</keyword>
<evidence type="ECO:0000313" key="13">
    <source>
        <dbReference type="Proteomes" id="UP001488838"/>
    </source>
</evidence>
<dbReference type="SUPFAM" id="SSF57667">
    <property type="entry name" value="beta-beta-alpha zinc fingers"/>
    <property type="match status" value="2"/>
</dbReference>
<reference evidence="12 13" key="1">
    <citation type="journal article" date="2023" name="bioRxiv">
        <title>Conserved and derived expression patterns and positive selection on dental genes reveal complex evolutionary context of ever-growing rodent molars.</title>
        <authorList>
            <person name="Calamari Z.T."/>
            <person name="Song A."/>
            <person name="Cohen E."/>
            <person name="Akter M."/>
            <person name="Roy R.D."/>
            <person name="Hallikas O."/>
            <person name="Christensen M.M."/>
            <person name="Li P."/>
            <person name="Marangoni P."/>
            <person name="Jernvall J."/>
            <person name="Klein O.D."/>
        </authorList>
    </citation>
    <scope>NUCLEOTIDE SEQUENCE [LARGE SCALE GENOMIC DNA]</scope>
    <source>
        <strain evidence="12">V071</strain>
    </source>
</reference>
<keyword evidence="6" id="KW-0805">Transcription regulation</keyword>
<comment type="caution">
    <text evidence="12">The sequence shown here is derived from an EMBL/GenBank/DDBJ whole genome shotgun (WGS) entry which is preliminary data.</text>
</comment>
<evidence type="ECO:0000313" key="12">
    <source>
        <dbReference type="EMBL" id="KAK7796659.1"/>
    </source>
</evidence>
<dbReference type="GO" id="GO:0008270">
    <property type="term" value="F:zinc ion binding"/>
    <property type="evidence" value="ECO:0007669"/>
    <property type="project" value="UniProtKB-KW"/>
</dbReference>
<dbReference type="PANTHER" id="PTHR16515">
    <property type="entry name" value="PR DOMAIN ZINC FINGER PROTEIN"/>
    <property type="match status" value="1"/>
</dbReference>
<evidence type="ECO:0000256" key="2">
    <source>
        <dbReference type="ARBA" id="ARBA00022723"/>
    </source>
</evidence>
<dbReference type="Gene3D" id="3.30.160.60">
    <property type="entry name" value="Classic Zinc Finger"/>
    <property type="match status" value="3"/>
</dbReference>
<dbReference type="Gene3D" id="2.170.270.10">
    <property type="entry name" value="SET domain"/>
    <property type="match status" value="1"/>
</dbReference>
<dbReference type="InterPro" id="IPR013087">
    <property type="entry name" value="Znf_C2H2_type"/>
</dbReference>
<gene>
    <name evidence="12" type="ORF">U0070_004465</name>
</gene>
<protein>
    <recommendedName>
        <fullName evidence="11">C2H2-type domain-containing protein</fullName>
    </recommendedName>
</protein>
<keyword evidence="2" id="KW-0479">Metal-binding</keyword>
<evidence type="ECO:0000256" key="8">
    <source>
        <dbReference type="ARBA" id="ARBA00023242"/>
    </source>
</evidence>
<dbReference type="InterPro" id="IPR050331">
    <property type="entry name" value="Zinc_finger"/>
</dbReference>
<feature type="region of interest" description="Disordered" evidence="10">
    <location>
        <begin position="1"/>
        <end position="87"/>
    </location>
</feature>
<comment type="subcellular location">
    <subcellularLocation>
        <location evidence="1">Nucleus</location>
    </subcellularLocation>
</comment>
<keyword evidence="4 9" id="KW-0863">Zinc-finger</keyword>
<evidence type="ECO:0000256" key="10">
    <source>
        <dbReference type="SAM" id="MobiDB-lite"/>
    </source>
</evidence>
<feature type="domain" description="C2H2-type" evidence="11">
    <location>
        <begin position="442"/>
        <end position="469"/>
    </location>
</feature>